<organism evidence="1 2">
    <name type="scientific">Schistosoma mattheei</name>
    <dbReference type="NCBI Taxonomy" id="31246"/>
    <lineage>
        <taxon>Eukaryota</taxon>
        <taxon>Metazoa</taxon>
        <taxon>Spiralia</taxon>
        <taxon>Lophotrochozoa</taxon>
        <taxon>Platyhelminthes</taxon>
        <taxon>Trematoda</taxon>
        <taxon>Digenea</taxon>
        <taxon>Strigeidida</taxon>
        <taxon>Schistosomatoidea</taxon>
        <taxon>Schistosomatidae</taxon>
        <taxon>Schistosoma</taxon>
    </lineage>
</organism>
<sequence length="36" mass="4181">MDSCLEKWCVSIEIGHQIIQQSYLNSNELLMLKLLS</sequence>
<proteinExistence type="predicted"/>
<dbReference type="Proteomes" id="UP000269396">
    <property type="component" value="Unassembled WGS sequence"/>
</dbReference>
<evidence type="ECO:0000313" key="1">
    <source>
        <dbReference type="EMBL" id="VDO77818.1"/>
    </source>
</evidence>
<gene>
    <name evidence="1" type="ORF">SMTD_LOCUS1390</name>
</gene>
<protein>
    <submittedName>
        <fullName evidence="1">Uncharacterized protein</fullName>
    </submittedName>
</protein>
<name>A0A3P8BN07_9TREM</name>
<dbReference type="AlphaFoldDB" id="A0A3P8BN07"/>
<reference evidence="1 2" key="1">
    <citation type="submission" date="2018-11" db="EMBL/GenBank/DDBJ databases">
        <authorList>
            <consortium name="Pathogen Informatics"/>
        </authorList>
    </citation>
    <scope>NUCLEOTIDE SEQUENCE [LARGE SCALE GENOMIC DNA]</scope>
    <source>
        <strain>Denwood</strain>
        <strain evidence="2">Zambia</strain>
    </source>
</reference>
<evidence type="ECO:0000313" key="2">
    <source>
        <dbReference type="Proteomes" id="UP000269396"/>
    </source>
</evidence>
<dbReference type="EMBL" id="UZAL01001543">
    <property type="protein sequence ID" value="VDO77818.1"/>
    <property type="molecule type" value="Genomic_DNA"/>
</dbReference>
<accession>A0A3P8BN07</accession>
<keyword evidence="2" id="KW-1185">Reference proteome</keyword>